<dbReference type="Proteomes" id="UP000310532">
    <property type="component" value="Unassembled WGS sequence"/>
</dbReference>
<evidence type="ECO:0000256" key="2">
    <source>
        <dbReference type="ARBA" id="ARBA00022801"/>
    </source>
</evidence>
<dbReference type="InterPro" id="IPR008979">
    <property type="entry name" value="Galactose-bd-like_sf"/>
</dbReference>
<comment type="caution">
    <text evidence="9">The sequence shown here is derived from an EMBL/GenBank/DDBJ whole genome shotgun (WGS) entry which is preliminary data.</text>
</comment>
<keyword evidence="2 9" id="KW-0378">Hydrolase</keyword>
<evidence type="ECO:0000259" key="6">
    <source>
        <dbReference type="Pfam" id="PF02837"/>
    </source>
</evidence>
<dbReference type="PANTHER" id="PTHR42732:SF1">
    <property type="entry name" value="BETA-MANNOSIDASE"/>
    <property type="match status" value="1"/>
</dbReference>
<dbReference type="Gene3D" id="2.60.40.10">
    <property type="entry name" value="Immunoglobulins"/>
    <property type="match status" value="3"/>
</dbReference>
<dbReference type="InterPro" id="IPR040605">
    <property type="entry name" value="Glyco_hydro2_dom5"/>
</dbReference>
<evidence type="ECO:0000259" key="4">
    <source>
        <dbReference type="Pfam" id="PF00703"/>
    </source>
</evidence>
<dbReference type="PANTHER" id="PTHR42732">
    <property type="entry name" value="BETA-GALACTOSIDASE"/>
    <property type="match status" value="1"/>
</dbReference>
<keyword evidence="10" id="KW-1185">Reference proteome</keyword>
<proteinExistence type="inferred from homology"/>
<dbReference type="InterPro" id="IPR048230">
    <property type="entry name" value="GalA-like"/>
</dbReference>
<dbReference type="EMBL" id="SRYZ01000010">
    <property type="protein sequence ID" value="TGY07335.1"/>
    <property type="molecule type" value="Genomic_DNA"/>
</dbReference>
<evidence type="ECO:0000259" key="7">
    <source>
        <dbReference type="Pfam" id="PF16355"/>
    </source>
</evidence>
<dbReference type="Gene3D" id="3.20.20.80">
    <property type="entry name" value="Glycosidases"/>
    <property type="match status" value="1"/>
</dbReference>
<dbReference type="GO" id="GO:0004553">
    <property type="term" value="F:hydrolase activity, hydrolyzing O-glycosyl compounds"/>
    <property type="evidence" value="ECO:0007669"/>
    <property type="project" value="InterPro"/>
</dbReference>
<dbReference type="Pfam" id="PF18565">
    <property type="entry name" value="Glyco_hydro2_C5"/>
    <property type="match status" value="1"/>
</dbReference>
<dbReference type="Pfam" id="PF16355">
    <property type="entry name" value="DUF4982"/>
    <property type="match status" value="1"/>
</dbReference>
<dbReference type="SUPFAM" id="SSF49303">
    <property type="entry name" value="beta-Galactosidase/glucuronidase domain"/>
    <property type="match status" value="1"/>
</dbReference>
<dbReference type="InterPro" id="IPR017853">
    <property type="entry name" value="GH"/>
</dbReference>
<evidence type="ECO:0000256" key="3">
    <source>
        <dbReference type="ARBA" id="ARBA00023295"/>
    </source>
</evidence>
<dbReference type="Pfam" id="PF02837">
    <property type="entry name" value="Glyco_hydro_2_N"/>
    <property type="match status" value="1"/>
</dbReference>
<evidence type="ECO:0000256" key="1">
    <source>
        <dbReference type="ARBA" id="ARBA00007401"/>
    </source>
</evidence>
<dbReference type="InterPro" id="IPR006102">
    <property type="entry name" value="Ig-like_GH2"/>
</dbReference>
<dbReference type="GO" id="GO:0005975">
    <property type="term" value="P:carbohydrate metabolic process"/>
    <property type="evidence" value="ECO:0007669"/>
    <property type="project" value="InterPro"/>
</dbReference>
<accession>A0A4S2B0M7</accession>
<evidence type="ECO:0000259" key="8">
    <source>
        <dbReference type="Pfam" id="PF18565"/>
    </source>
</evidence>
<dbReference type="InterPro" id="IPR036156">
    <property type="entry name" value="Beta-gal/glucu_dom_sf"/>
</dbReference>
<feature type="domain" description="Glycosyl hydrolases family 2 sugar binding" evidence="6">
    <location>
        <begin position="115"/>
        <end position="210"/>
    </location>
</feature>
<protein>
    <submittedName>
        <fullName evidence="9">Glycoside hydrolase family 2 protein</fullName>
    </submittedName>
</protein>
<dbReference type="InterPro" id="IPR006104">
    <property type="entry name" value="Glyco_hydro_2_N"/>
</dbReference>
<dbReference type="SUPFAM" id="SSF51445">
    <property type="entry name" value="(Trans)glycosidases"/>
    <property type="match status" value="1"/>
</dbReference>
<gene>
    <name evidence="9" type="ORF">E5355_06620</name>
</gene>
<name>A0A4S2B0M7_9BACE</name>
<keyword evidence="3" id="KW-0326">Glycosidase</keyword>
<dbReference type="InterPro" id="IPR006101">
    <property type="entry name" value="Glyco_hydro_2"/>
</dbReference>
<dbReference type="AlphaFoldDB" id="A0A4S2B0M7"/>
<dbReference type="PRINTS" id="PR00132">
    <property type="entry name" value="GLHYDRLASE2"/>
</dbReference>
<feature type="domain" description="DUF4982" evidence="7">
    <location>
        <begin position="631"/>
        <end position="686"/>
    </location>
</feature>
<dbReference type="InterPro" id="IPR032311">
    <property type="entry name" value="DUF4982"/>
</dbReference>
<evidence type="ECO:0000313" key="9">
    <source>
        <dbReference type="EMBL" id="TGY07335.1"/>
    </source>
</evidence>
<dbReference type="PROSITE" id="PS00608">
    <property type="entry name" value="GLYCOSYL_HYDROL_F2_2"/>
    <property type="match status" value="1"/>
</dbReference>
<feature type="domain" description="Glycoside hydrolase family 2 catalytic" evidence="5">
    <location>
        <begin position="334"/>
        <end position="477"/>
    </location>
</feature>
<dbReference type="Gene3D" id="2.60.120.260">
    <property type="entry name" value="Galactose-binding domain-like"/>
    <property type="match status" value="1"/>
</dbReference>
<reference evidence="9 10" key="1">
    <citation type="submission" date="2019-04" db="EMBL/GenBank/DDBJ databases">
        <title>Microbes associate with the intestines of laboratory mice.</title>
        <authorList>
            <person name="Navarre W."/>
            <person name="Wong E."/>
            <person name="Huang K."/>
            <person name="Tropini C."/>
            <person name="Ng K."/>
            <person name="Yu B."/>
        </authorList>
    </citation>
    <scope>NUCLEOTIDE SEQUENCE [LARGE SCALE GENOMIC DNA]</scope>
    <source>
        <strain evidence="9 10">NM69_E16B</strain>
    </source>
</reference>
<evidence type="ECO:0000313" key="10">
    <source>
        <dbReference type="Proteomes" id="UP000310532"/>
    </source>
</evidence>
<feature type="domain" description="Glycoside hydrolase family 2" evidence="8">
    <location>
        <begin position="701"/>
        <end position="808"/>
    </location>
</feature>
<dbReference type="RefSeq" id="WP_136009678.1">
    <property type="nucleotide sequence ID" value="NZ_SRYZ01000010.1"/>
</dbReference>
<evidence type="ECO:0000259" key="5">
    <source>
        <dbReference type="Pfam" id="PF02836"/>
    </source>
</evidence>
<feature type="domain" description="Glycoside hydrolase family 2 immunoglobulin-like beta-sandwich" evidence="4">
    <location>
        <begin position="219"/>
        <end position="327"/>
    </location>
</feature>
<dbReference type="Pfam" id="PF00703">
    <property type="entry name" value="Glyco_hydro_2"/>
    <property type="match status" value="1"/>
</dbReference>
<dbReference type="NCBIfam" id="NF041462">
    <property type="entry name" value="GalA"/>
    <property type="match status" value="1"/>
</dbReference>
<dbReference type="Pfam" id="PF02836">
    <property type="entry name" value="Glyco_hydro_2_C"/>
    <property type="match status" value="1"/>
</dbReference>
<dbReference type="InterPro" id="IPR023232">
    <property type="entry name" value="Glyco_hydro_2_AS"/>
</dbReference>
<dbReference type="InterPro" id="IPR051913">
    <property type="entry name" value="GH2_Domain-Containing"/>
</dbReference>
<organism evidence="9 10">
    <name type="scientific">Bacteroides muris</name>
    <name type="common">ex Afrizal et al. 2022</name>
    <dbReference type="NCBI Taxonomy" id="2516960"/>
    <lineage>
        <taxon>Bacteria</taxon>
        <taxon>Pseudomonadati</taxon>
        <taxon>Bacteroidota</taxon>
        <taxon>Bacteroidia</taxon>
        <taxon>Bacteroidales</taxon>
        <taxon>Bacteroidaceae</taxon>
        <taxon>Bacteroides</taxon>
    </lineage>
</organism>
<comment type="similarity">
    <text evidence="1">Belongs to the glycosyl hydrolase 2 family.</text>
</comment>
<dbReference type="InterPro" id="IPR013783">
    <property type="entry name" value="Ig-like_fold"/>
</dbReference>
<dbReference type="InterPro" id="IPR006103">
    <property type="entry name" value="Glyco_hydro_2_cat"/>
</dbReference>
<dbReference type="SUPFAM" id="SSF49785">
    <property type="entry name" value="Galactose-binding domain-like"/>
    <property type="match status" value="1"/>
</dbReference>
<sequence>MRYLFAFLFFLGITFSLSAQSVRERILLDDGWLFAFGNASSPEKDFGCGTEYFNYLTKAASIHNEGPYSPKFNPEKWGVEWKTVNLPHDWVVDLPYAKEASHSHGYKTVGYKYPETSVGWYRKTFTVPQEDLGKHLYLQFDGIFRDARLWINGFYLGHEPSGYATQVYDITEYLNYGEENLICVRADATLEEGWFYEGAGIYRHVWLNKTAPLHVEPFGVFVSSRLEEPFDKALLVTEVRLKNSGSEPVLANVFCRLLDADGQVQMEDEAREPVNLLPRESRTVKVYTKVLNPHLWSTDTPYLYNMETSVRQNGRQVDAVVTPIGIRHIRFDADKGFFLNGQPLKLKGVNMHQDHPGVGAGIPDALQAYRLKELKKFGCNAYRSSHNPMTPEMLDACDSLGILVIEENRLTGVNEEHTRLLKRMIDRDRNHPCIILWSVGNEEWGIEWKESGTRIAATMREYCHRFDPTRLMTVASSSGPAILIPADVAGYNYILQNPVERHRKDYPGRRALGSEETTGCGTRGIYFDAHDKGHMVAHNRRPNGPDSLLNCIERGWKFYDERPYLAGLFYWTGFDYRGEPNPMKFPATGSQFGILDYCGFPKDEAWYLKSWWTDEPVLHILPHWNLQGHEGDSIDIWVYSNCDEVELTVNGKKLDRKPMPRNGHLSWKAVYRPGAVKAVGYKNGKKLLTRTVETAGAPARISLTADRPVIRADNRDVAVCNIELQDKKKRFVPTACSDLTITVSGPVRILGVGNGNPAYQATERPADADARTCQVKTFNGLAQVLLQSTGEVGEATLTVVSENLPETSCVLKLQK</sequence>